<proteinExistence type="predicted"/>
<dbReference type="Proteomes" id="UP000605427">
    <property type="component" value="Unassembled WGS sequence"/>
</dbReference>
<evidence type="ECO:0000313" key="3">
    <source>
        <dbReference type="Proteomes" id="UP000605427"/>
    </source>
</evidence>
<feature type="transmembrane region" description="Helical" evidence="1">
    <location>
        <begin position="12"/>
        <end position="35"/>
    </location>
</feature>
<keyword evidence="1" id="KW-0472">Membrane</keyword>
<feature type="transmembrane region" description="Helical" evidence="1">
    <location>
        <begin position="71"/>
        <end position="91"/>
    </location>
</feature>
<keyword evidence="1" id="KW-0812">Transmembrane</keyword>
<gene>
    <name evidence="2" type="ORF">GCM10007362_34100</name>
</gene>
<name>A0ABQ2A1R9_9BACL</name>
<reference evidence="3" key="1">
    <citation type="journal article" date="2019" name="Int. J. Syst. Evol. Microbiol.">
        <title>The Global Catalogue of Microorganisms (GCM) 10K type strain sequencing project: providing services to taxonomists for standard genome sequencing and annotation.</title>
        <authorList>
            <consortium name="The Broad Institute Genomics Platform"/>
            <consortium name="The Broad Institute Genome Sequencing Center for Infectious Disease"/>
            <person name="Wu L."/>
            <person name="Ma J."/>
        </authorList>
    </citation>
    <scope>NUCLEOTIDE SEQUENCE [LARGE SCALE GENOMIC DNA]</scope>
    <source>
        <strain evidence="3">CCM 8702</strain>
    </source>
</reference>
<dbReference type="RefSeq" id="WP_172245682.1">
    <property type="nucleotide sequence ID" value="NZ_BMDD01000004.1"/>
</dbReference>
<keyword evidence="3" id="KW-1185">Reference proteome</keyword>
<comment type="caution">
    <text evidence="2">The sequence shown here is derived from an EMBL/GenBank/DDBJ whole genome shotgun (WGS) entry which is preliminary data.</text>
</comment>
<organism evidence="2 3">
    <name type="scientific">Saccharibacillus endophyticus</name>
    <dbReference type="NCBI Taxonomy" id="2060666"/>
    <lineage>
        <taxon>Bacteria</taxon>
        <taxon>Bacillati</taxon>
        <taxon>Bacillota</taxon>
        <taxon>Bacilli</taxon>
        <taxon>Bacillales</taxon>
        <taxon>Paenibacillaceae</taxon>
        <taxon>Saccharibacillus</taxon>
    </lineage>
</organism>
<keyword evidence="1" id="KW-1133">Transmembrane helix</keyword>
<evidence type="ECO:0000256" key="1">
    <source>
        <dbReference type="SAM" id="Phobius"/>
    </source>
</evidence>
<protein>
    <submittedName>
        <fullName evidence="2">Uncharacterized protein</fullName>
    </submittedName>
</protein>
<dbReference type="EMBL" id="BMDD01000004">
    <property type="protein sequence ID" value="GGH82576.1"/>
    <property type="molecule type" value="Genomic_DNA"/>
</dbReference>
<evidence type="ECO:0000313" key="2">
    <source>
        <dbReference type="EMBL" id="GGH82576.1"/>
    </source>
</evidence>
<feature type="transmembrane region" description="Helical" evidence="1">
    <location>
        <begin position="47"/>
        <end position="64"/>
    </location>
</feature>
<accession>A0ABQ2A1R9</accession>
<sequence>MPKEADAEKKVPVFTKFIAAVLPSTILLFLLFMIFPNTGLGRILTTPLTYIVNLGLIGFAFLISRAFTNKYASATFLVTVALTLVVTIWLYPQEYEPHIVVQMWNGIVGK</sequence>